<dbReference type="AlphaFoldDB" id="A0A370G3F9"/>
<evidence type="ECO:0000313" key="5">
    <source>
        <dbReference type="Proteomes" id="UP000254720"/>
    </source>
</evidence>
<keyword evidence="5" id="KW-1185">Reference proteome</keyword>
<accession>A0A370G3F9</accession>
<dbReference type="Proteomes" id="UP000254720">
    <property type="component" value="Unassembled WGS sequence"/>
</dbReference>
<organism evidence="4 5">
    <name type="scientific">Aquicella lusitana</name>
    <dbReference type="NCBI Taxonomy" id="254246"/>
    <lineage>
        <taxon>Bacteria</taxon>
        <taxon>Pseudomonadati</taxon>
        <taxon>Pseudomonadota</taxon>
        <taxon>Gammaproteobacteria</taxon>
        <taxon>Legionellales</taxon>
        <taxon>Coxiellaceae</taxon>
        <taxon>Aquicella</taxon>
    </lineage>
</organism>
<keyword evidence="1 2" id="KW-0732">Signal</keyword>
<reference evidence="4 5" key="1">
    <citation type="submission" date="2018-07" db="EMBL/GenBank/DDBJ databases">
        <title>Genomic Encyclopedia of Type Strains, Phase IV (KMG-IV): sequencing the most valuable type-strain genomes for metagenomic binning, comparative biology and taxonomic classification.</title>
        <authorList>
            <person name="Goeker M."/>
        </authorList>
    </citation>
    <scope>NUCLEOTIDE SEQUENCE [LARGE SCALE GENOMIC DNA]</scope>
    <source>
        <strain evidence="4 5">DSM 16500</strain>
    </source>
</reference>
<dbReference type="Gene3D" id="2.40.160.20">
    <property type="match status" value="1"/>
</dbReference>
<gene>
    <name evidence="4" type="ORF">C8D86_13318</name>
</gene>
<evidence type="ECO:0000256" key="2">
    <source>
        <dbReference type="SAM" id="SignalP"/>
    </source>
</evidence>
<dbReference type="RefSeq" id="WP_114835362.1">
    <property type="nucleotide sequence ID" value="NZ_LR699114.1"/>
</dbReference>
<comment type="caution">
    <text evidence="4">The sequence shown here is derived from an EMBL/GenBank/DDBJ whole genome shotgun (WGS) entry which is preliminary data.</text>
</comment>
<dbReference type="Pfam" id="PF13505">
    <property type="entry name" value="OMP_b-brl"/>
    <property type="match status" value="1"/>
</dbReference>
<dbReference type="EMBL" id="QQAX01000033">
    <property type="protein sequence ID" value="RDI38378.1"/>
    <property type="molecule type" value="Genomic_DNA"/>
</dbReference>
<evidence type="ECO:0000256" key="1">
    <source>
        <dbReference type="ARBA" id="ARBA00022729"/>
    </source>
</evidence>
<protein>
    <submittedName>
        <fullName evidence="4">Opacity protein-like surface antigen</fullName>
    </submittedName>
</protein>
<dbReference type="InterPro" id="IPR011250">
    <property type="entry name" value="OMP/PagP_B-barrel"/>
</dbReference>
<dbReference type="SUPFAM" id="SSF56925">
    <property type="entry name" value="OMPA-like"/>
    <property type="match status" value="1"/>
</dbReference>
<name>A0A370G3F9_9COXI</name>
<proteinExistence type="predicted"/>
<feature type="signal peptide" evidence="2">
    <location>
        <begin position="1"/>
        <end position="21"/>
    </location>
</feature>
<evidence type="ECO:0000259" key="3">
    <source>
        <dbReference type="Pfam" id="PF13505"/>
    </source>
</evidence>
<feature type="domain" description="Outer membrane protein beta-barrel" evidence="3">
    <location>
        <begin position="7"/>
        <end position="200"/>
    </location>
</feature>
<dbReference type="OrthoDB" id="5636097at2"/>
<sequence length="201" mass="21084">MLKKFLLASAILAATSTAAFADGPYVGASLGAEAGSFNLKDDSGSSVDFGGRGAVGSIFGGYGATVNQNIYLGGEVFANLTSTSADIKVDSDNVKDSIKNKYGYGISFIPGVMLSDHTMVYGRAGLVRSRFEVKESAPVSSSQSKTLTGGQLGIGIQTSLTQNVDLRGEYDYTSYRSANFSGNKLSPATDQFNLGLIYKFD</sequence>
<evidence type="ECO:0000313" key="4">
    <source>
        <dbReference type="EMBL" id="RDI38378.1"/>
    </source>
</evidence>
<feature type="chain" id="PRO_5016704036" evidence="2">
    <location>
        <begin position="22"/>
        <end position="201"/>
    </location>
</feature>
<dbReference type="InterPro" id="IPR027385">
    <property type="entry name" value="Beta-barrel_OMP"/>
</dbReference>